<dbReference type="EMBL" id="CYSA01000016">
    <property type="protein sequence ID" value="CUH65234.1"/>
    <property type="molecule type" value="Genomic_DNA"/>
</dbReference>
<dbReference type="RefSeq" id="WP_058262493.1">
    <property type="nucleotide sequence ID" value="NZ_CP051181.1"/>
</dbReference>
<dbReference type="InterPro" id="IPR051680">
    <property type="entry name" value="ATP-dep_Glu-Cys_Ligase-2"/>
</dbReference>
<reference evidence="3 4" key="1">
    <citation type="submission" date="2015-09" db="EMBL/GenBank/DDBJ databases">
        <authorList>
            <consortium name="Swine Surveillance"/>
        </authorList>
    </citation>
    <scope>NUCLEOTIDE SEQUENCE [LARGE SCALE GENOMIC DNA]</scope>
    <source>
        <strain evidence="3 4">CECT 4357</strain>
    </source>
</reference>
<evidence type="ECO:0000313" key="4">
    <source>
        <dbReference type="Proteomes" id="UP000051587"/>
    </source>
</evidence>
<evidence type="ECO:0000313" key="3">
    <source>
        <dbReference type="EMBL" id="CUH65234.1"/>
    </source>
</evidence>
<dbReference type="OrthoDB" id="9804079at2"/>
<sequence length="793" mass="88207">MPQHEQRTDQPDLSNLLEGYAVPKGTADELFDASGTMRPVWHPFLSYLNGLGPARCESRFHRGNQYLRDMGVFFRRYSTQSGEDRDWPLSHVPVLLHDSDWAQIETGLIQRANLLERVVADIYGPQRLVRNGQLPAELLAQNPEWLRPMVGIRPRSGQFLQHLAFELGRNPDGSWFVLGDRTQAPSGAGFALENRRASAHMYSDFFPDTNVHRLAGFFRRFRDALRGMSDGDTLAILTPGPNNDAYFEHVFIARYLGLMLLEGEDLTVHNGQAMVRTVSGLKPVSMLWRRMDAQFADPLELNEASRIGTPGMVSAIRSGSLALSNALGSGVLETRALMAFLPRLSEILLGQPLQLPNIATWWCGDPQARAYVQKNIHKLALAPALATGLPHDSNISAMGPTGISGEAQPDNWDGTLVGQEAVSLSTTPCYENGRLVPRPMVLRVFLARTPTGWAVMPGGYARIGPGGENSALSMQQGGSVADVWVVSDTDVPRDPLVPNRDTYQRVLQGALPSRAADNLFWLGRYVERAESTIRLIRSYHRRISEGEPAHSRRLQHLAAHLDRLGVDLEQDLPDVLRDQISAATHCASKVRDRFSVDAWVALSDLNRTLAGMTKTVRAGDDCARAMSVLLRKLSGFGGLVLENMYRSSGWRFLEFGRALERAITLNDVLQSFTATDAPNGSLDLAIEYGDSISTHQRLFLVDPNRYSVLDLMLLDLSNPRSVLFQIDILCSLVPDLPLNPDHTAWRETLLRQITAVQQFLTGTRPEGIEISDFDDIRQRLFELSTSLSSIYMR</sequence>
<dbReference type="Gene3D" id="3.40.50.11290">
    <property type="match status" value="1"/>
</dbReference>
<proteinExistence type="predicted"/>
<feature type="domain" description="DUF403" evidence="1">
    <location>
        <begin position="511"/>
        <end position="791"/>
    </location>
</feature>
<accession>A0A0N7LV40</accession>
<name>A0A0N7LV40_THAGE</name>
<evidence type="ECO:0000259" key="2">
    <source>
        <dbReference type="Pfam" id="PF14403"/>
    </source>
</evidence>
<dbReference type="AlphaFoldDB" id="A0A0N7LV40"/>
<keyword evidence="4" id="KW-1185">Reference proteome</keyword>
<gene>
    <name evidence="3" type="ORF">TG4357_01748</name>
</gene>
<dbReference type="SUPFAM" id="SSF56059">
    <property type="entry name" value="Glutathione synthetase ATP-binding domain-like"/>
    <property type="match status" value="1"/>
</dbReference>
<feature type="domain" description="Circularly permuted ATP-grasp type 2" evidence="2">
    <location>
        <begin position="93"/>
        <end position="463"/>
    </location>
</feature>
<organism evidence="3 4">
    <name type="scientific">Thalassovita gelatinovora</name>
    <name type="common">Thalassobius gelatinovorus</name>
    <dbReference type="NCBI Taxonomy" id="53501"/>
    <lineage>
        <taxon>Bacteria</taxon>
        <taxon>Pseudomonadati</taxon>
        <taxon>Pseudomonadota</taxon>
        <taxon>Alphaproteobacteria</taxon>
        <taxon>Rhodobacterales</taxon>
        <taxon>Roseobacteraceae</taxon>
        <taxon>Thalassovita</taxon>
    </lineage>
</organism>
<dbReference type="Pfam" id="PF14403">
    <property type="entry name" value="CP_ATPgrasp_2"/>
    <property type="match status" value="1"/>
</dbReference>
<evidence type="ECO:0000259" key="1">
    <source>
        <dbReference type="Pfam" id="PF04168"/>
    </source>
</evidence>
<dbReference type="PANTHER" id="PTHR34595:SF2">
    <property type="entry name" value="BLR2978 PROTEIN"/>
    <property type="match status" value="1"/>
</dbReference>
<protein>
    <submittedName>
        <fullName evidence="3">Uncharacterized protein</fullName>
    </submittedName>
</protein>
<dbReference type="InterPro" id="IPR007296">
    <property type="entry name" value="DUF403"/>
</dbReference>
<dbReference type="Pfam" id="PF04168">
    <property type="entry name" value="Alpha-E"/>
    <property type="match status" value="1"/>
</dbReference>
<dbReference type="PANTHER" id="PTHR34595">
    <property type="entry name" value="BLR5612 PROTEIN"/>
    <property type="match status" value="1"/>
</dbReference>
<dbReference type="STRING" id="53501.SAMN04488043_11036"/>
<dbReference type="InterPro" id="IPR025841">
    <property type="entry name" value="CP_ATPgrasp_2"/>
</dbReference>
<dbReference type="Proteomes" id="UP000051587">
    <property type="component" value="Unassembled WGS sequence"/>
</dbReference>